<organism evidence="3 4">
    <name type="scientific">Fulvimonas yonginensis</name>
    <dbReference type="NCBI Taxonomy" id="1495200"/>
    <lineage>
        <taxon>Bacteria</taxon>
        <taxon>Pseudomonadati</taxon>
        <taxon>Pseudomonadota</taxon>
        <taxon>Gammaproteobacteria</taxon>
        <taxon>Lysobacterales</taxon>
        <taxon>Rhodanobacteraceae</taxon>
        <taxon>Fulvimonas</taxon>
    </lineage>
</organism>
<dbReference type="RefSeq" id="WP_336808551.1">
    <property type="nucleotide sequence ID" value="NZ_JBBBNY010000012.1"/>
</dbReference>
<dbReference type="PANTHER" id="PTHR46268:SF15">
    <property type="entry name" value="UNIVERSAL STRESS PROTEIN HP_0031"/>
    <property type="match status" value="1"/>
</dbReference>
<accession>A0ABU8JED0</accession>
<dbReference type="Proteomes" id="UP001381174">
    <property type="component" value="Unassembled WGS sequence"/>
</dbReference>
<dbReference type="InterPro" id="IPR006016">
    <property type="entry name" value="UspA"/>
</dbReference>
<evidence type="ECO:0000313" key="3">
    <source>
        <dbReference type="EMBL" id="MEI7037915.1"/>
    </source>
</evidence>
<dbReference type="Pfam" id="PF00582">
    <property type="entry name" value="Usp"/>
    <property type="match status" value="1"/>
</dbReference>
<feature type="domain" description="UspA" evidence="2">
    <location>
        <begin position="1"/>
        <end position="145"/>
    </location>
</feature>
<name>A0ABU8JED0_9GAMM</name>
<dbReference type="EMBL" id="JBBBNY010000012">
    <property type="protein sequence ID" value="MEI7037915.1"/>
    <property type="molecule type" value="Genomic_DNA"/>
</dbReference>
<dbReference type="InterPro" id="IPR006015">
    <property type="entry name" value="Universal_stress_UspA"/>
</dbReference>
<protein>
    <submittedName>
        <fullName evidence="3">Universal stress protein</fullName>
    </submittedName>
</protein>
<gene>
    <name evidence="3" type="ORF">WAT24_14190</name>
</gene>
<keyword evidence="4" id="KW-1185">Reference proteome</keyword>
<dbReference type="PRINTS" id="PR01438">
    <property type="entry name" value="UNVRSLSTRESS"/>
</dbReference>
<sequence length="145" mass="15154">MFQHILIPIDGSELSLHAADAGIALARQLGARVHALHVVVPLPAIPFLNELVAGSDADYADSAEVAGKGYLDQVSTHAAAAGVPCQCSLETDPSPHHAIVAAAARLGCDLIVMGSHGWRGLDRLLLGSETQRVILEARCPVLVSR</sequence>
<reference evidence="3 4" key="1">
    <citation type="journal article" date="2014" name="Int. J. Syst. Evol. Microbiol.">
        <title>Fulvimonas yonginensis sp. nov., isolated from greenhouse soil, and emended description of the genus Fulvimonas.</title>
        <authorList>
            <person name="Ahn J.H."/>
            <person name="Kim S.J."/>
            <person name="Weon H.Y."/>
            <person name="Hong S.B."/>
            <person name="Seok S.J."/>
            <person name="Kwon S.W."/>
        </authorList>
    </citation>
    <scope>NUCLEOTIDE SEQUENCE [LARGE SCALE GENOMIC DNA]</scope>
    <source>
        <strain evidence="3 4">KACC 16952</strain>
    </source>
</reference>
<evidence type="ECO:0000256" key="1">
    <source>
        <dbReference type="ARBA" id="ARBA00008791"/>
    </source>
</evidence>
<dbReference type="CDD" id="cd00293">
    <property type="entry name" value="USP-like"/>
    <property type="match status" value="1"/>
</dbReference>
<dbReference type="SUPFAM" id="SSF52402">
    <property type="entry name" value="Adenine nucleotide alpha hydrolases-like"/>
    <property type="match status" value="1"/>
</dbReference>
<comment type="similarity">
    <text evidence="1">Belongs to the universal stress protein A family.</text>
</comment>
<proteinExistence type="inferred from homology"/>
<evidence type="ECO:0000313" key="4">
    <source>
        <dbReference type="Proteomes" id="UP001381174"/>
    </source>
</evidence>
<evidence type="ECO:0000259" key="2">
    <source>
        <dbReference type="Pfam" id="PF00582"/>
    </source>
</evidence>
<dbReference type="PANTHER" id="PTHR46268">
    <property type="entry name" value="STRESS RESPONSE PROTEIN NHAX"/>
    <property type="match status" value="1"/>
</dbReference>
<comment type="caution">
    <text evidence="3">The sequence shown here is derived from an EMBL/GenBank/DDBJ whole genome shotgun (WGS) entry which is preliminary data.</text>
</comment>
<dbReference type="Gene3D" id="3.40.50.620">
    <property type="entry name" value="HUPs"/>
    <property type="match status" value="1"/>
</dbReference>
<dbReference type="InterPro" id="IPR014729">
    <property type="entry name" value="Rossmann-like_a/b/a_fold"/>
</dbReference>